<dbReference type="EMBL" id="EAAA01002377">
    <property type="status" value="NOT_ANNOTATED_CDS"/>
    <property type="molecule type" value="Genomic_DNA"/>
</dbReference>
<reference evidence="3" key="1">
    <citation type="journal article" date="2002" name="Science">
        <title>The draft genome of Ciona intestinalis: insights into chordate and vertebrate origins.</title>
        <authorList>
            <person name="Dehal P."/>
            <person name="Satou Y."/>
            <person name="Campbell R.K."/>
            <person name="Chapman J."/>
            <person name="Degnan B."/>
            <person name="De Tomaso A."/>
            <person name="Davidson B."/>
            <person name="Di Gregorio A."/>
            <person name="Gelpke M."/>
            <person name="Goodstein D.M."/>
            <person name="Harafuji N."/>
            <person name="Hastings K.E."/>
            <person name="Ho I."/>
            <person name="Hotta K."/>
            <person name="Huang W."/>
            <person name="Kawashima T."/>
            <person name="Lemaire P."/>
            <person name="Martinez D."/>
            <person name="Meinertzhagen I.A."/>
            <person name="Necula S."/>
            <person name="Nonaka M."/>
            <person name="Putnam N."/>
            <person name="Rash S."/>
            <person name="Saiga H."/>
            <person name="Satake M."/>
            <person name="Terry A."/>
            <person name="Yamada L."/>
            <person name="Wang H.G."/>
            <person name="Awazu S."/>
            <person name="Azumi K."/>
            <person name="Boore J."/>
            <person name="Branno M."/>
            <person name="Chin-Bow S."/>
            <person name="DeSantis R."/>
            <person name="Doyle S."/>
            <person name="Francino P."/>
            <person name="Keys D.N."/>
            <person name="Haga S."/>
            <person name="Hayashi H."/>
            <person name="Hino K."/>
            <person name="Imai K.S."/>
            <person name="Inaba K."/>
            <person name="Kano S."/>
            <person name="Kobayashi K."/>
            <person name="Kobayashi M."/>
            <person name="Lee B.I."/>
            <person name="Makabe K.W."/>
            <person name="Manohar C."/>
            <person name="Matassi G."/>
            <person name="Medina M."/>
            <person name="Mochizuki Y."/>
            <person name="Mount S."/>
            <person name="Morishita T."/>
            <person name="Miura S."/>
            <person name="Nakayama A."/>
            <person name="Nishizaka S."/>
            <person name="Nomoto H."/>
            <person name="Ohta F."/>
            <person name="Oishi K."/>
            <person name="Rigoutsos I."/>
            <person name="Sano M."/>
            <person name="Sasaki A."/>
            <person name="Sasakura Y."/>
            <person name="Shoguchi E."/>
            <person name="Shin-i T."/>
            <person name="Spagnuolo A."/>
            <person name="Stainier D."/>
            <person name="Suzuki M.M."/>
            <person name="Tassy O."/>
            <person name="Takatori N."/>
            <person name="Tokuoka M."/>
            <person name="Yagi K."/>
            <person name="Yoshizaki F."/>
            <person name="Wada S."/>
            <person name="Zhang C."/>
            <person name="Hyatt P.D."/>
            <person name="Larimer F."/>
            <person name="Detter C."/>
            <person name="Doggett N."/>
            <person name="Glavina T."/>
            <person name="Hawkins T."/>
            <person name="Richardson P."/>
            <person name="Lucas S."/>
            <person name="Kohara Y."/>
            <person name="Levine M."/>
            <person name="Satoh N."/>
            <person name="Rokhsar D.S."/>
        </authorList>
    </citation>
    <scope>NUCLEOTIDE SEQUENCE [LARGE SCALE GENOMIC DNA]</scope>
</reference>
<reference evidence="2" key="2">
    <citation type="journal article" date="2008" name="Genome Biol.">
        <title>Improved genome assembly and evidence-based global gene model set for the chordate Ciona intestinalis: new insight into intron and operon populations.</title>
        <authorList>
            <person name="Satou Y."/>
            <person name="Mineta K."/>
            <person name="Ogasawara M."/>
            <person name="Sasakura Y."/>
            <person name="Shoguchi E."/>
            <person name="Ueno K."/>
            <person name="Yamada L."/>
            <person name="Matsumoto J."/>
            <person name="Wasserscheid J."/>
            <person name="Dewar K."/>
            <person name="Wiley G.B."/>
            <person name="Macmil S.L."/>
            <person name="Roe B.A."/>
            <person name="Zeller R.W."/>
            <person name="Hastings K.E."/>
            <person name="Lemaire P."/>
            <person name="Lindquist E."/>
            <person name="Endo T."/>
            <person name="Hotta K."/>
            <person name="Inaba K."/>
        </authorList>
    </citation>
    <scope>NUCLEOTIDE SEQUENCE [LARGE SCALE GENOMIC DNA]</scope>
    <source>
        <strain evidence="2">wild type</strain>
    </source>
</reference>
<keyword evidence="3" id="KW-1185">Reference proteome</keyword>
<dbReference type="AlphaFoldDB" id="H2XNP7"/>
<organism evidence="2 3">
    <name type="scientific">Ciona intestinalis</name>
    <name type="common">Transparent sea squirt</name>
    <name type="synonym">Ascidia intestinalis</name>
    <dbReference type="NCBI Taxonomy" id="7719"/>
    <lineage>
        <taxon>Eukaryota</taxon>
        <taxon>Metazoa</taxon>
        <taxon>Chordata</taxon>
        <taxon>Tunicata</taxon>
        <taxon>Ascidiacea</taxon>
        <taxon>Phlebobranchia</taxon>
        <taxon>Cionidae</taxon>
        <taxon>Ciona</taxon>
    </lineage>
</organism>
<feature type="compositionally biased region" description="Acidic residues" evidence="1">
    <location>
        <begin position="37"/>
        <end position="53"/>
    </location>
</feature>
<proteinExistence type="predicted"/>
<dbReference type="Ensembl" id="ENSCINT00000033112.1">
    <property type="protein sequence ID" value="ENSCINP00000031280.1"/>
    <property type="gene ID" value="ENSCING00000019281.1"/>
</dbReference>
<sequence>MLLGLLCLVDEGESYHWPHHRRRFDESGVEESKEVVDEGNEPEVLEEQDFDNE</sequence>
<reference evidence="2" key="3">
    <citation type="submission" date="2025-08" db="UniProtKB">
        <authorList>
            <consortium name="Ensembl"/>
        </authorList>
    </citation>
    <scope>IDENTIFICATION</scope>
</reference>
<dbReference type="HOGENOM" id="CLU_3067900_0_0_1"/>
<evidence type="ECO:0000256" key="1">
    <source>
        <dbReference type="SAM" id="MobiDB-lite"/>
    </source>
</evidence>
<dbReference type="Proteomes" id="UP000008144">
    <property type="component" value="Chromosome 7"/>
</dbReference>
<dbReference type="InParanoid" id="H2XNP7"/>
<reference evidence="2" key="4">
    <citation type="submission" date="2025-09" db="UniProtKB">
        <authorList>
            <consortium name="Ensembl"/>
        </authorList>
    </citation>
    <scope>IDENTIFICATION</scope>
</reference>
<feature type="compositionally biased region" description="Basic and acidic residues" evidence="1">
    <location>
        <begin position="23"/>
        <end position="36"/>
    </location>
</feature>
<evidence type="ECO:0000313" key="2">
    <source>
        <dbReference type="Ensembl" id="ENSCINP00000031280.1"/>
    </source>
</evidence>
<protein>
    <submittedName>
        <fullName evidence="2">Uncharacterized protein</fullName>
    </submittedName>
</protein>
<accession>H2XNP7</accession>
<name>H2XNP7_CIOIN</name>
<feature type="region of interest" description="Disordered" evidence="1">
    <location>
        <begin position="20"/>
        <end position="53"/>
    </location>
</feature>
<evidence type="ECO:0000313" key="3">
    <source>
        <dbReference type="Proteomes" id="UP000008144"/>
    </source>
</evidence>